<evidence type="ECO:0000256" key="9">
    <source>
        <dbReference type="RuleBase" id="RU003357"/>
    </source>
</evidence>
<evidence type="ECO:0000256" key="3">
    <source>
        <dbReference type="ARBA" id="ARBA00022452"/>
    </source>
</evidence>
<dbReference type="InterPro" id="IPR023997">
    <property type="entry name" value="TonB-dep_OMP_SusC/RagA_CS"/>
</dbReference>
<comment type="similarity">
    <text evidence="8 9">Belongs to the TonB-dependent receptor family.</text>
</comment>
<dbReference type="EMBL" id="CZAF01000013">
    <property type="protein sequence ID" value="CUP52312.1"/>
    <property type="molecule type" value="Genomic_DNA"/>
</dbReference>
<dbReference type="NCBIfam" id="TIGR04057">
    <property type="entry name" value="SusC_RagA_signa"/>
    <property type="match status" value="1"/>
</dbReference>
<dbReference type="InterPro" id="IPR000531">
    <property type="entry name" value="Beta-barrel_TonB"/>
</dbReference>
<evidence type="ECO:0000313" key="13">
    <source>
        <dbReference type="EMBL" id="CUP14525.1"/>
    </source>
</evidence>
<keyword evidence="4 8" id="KW-0812">Transmembrane</keyword>
<dbReference type="EMBL" id="JAQNQY010000006">
    <property type="protein sequence ID" value="MDC1752207.1"/>
    <property type="molecule type" value="Genomic_DNA"/>
</dbReference>
<dbReference type="PROSITE" id="PS52016">
    <property type="entry name" value="TONB_DEPENDENT_REC_3"/>
    <property type="match status" value="1"/>
</dbReference>
<proteinExistence type="inferred from homology"/>
<dbReference type="GO" id="GO:0009279">
    <property type="term" value="C:cell outer membrane"/>
    <property type="evidence" value="ECO:0007669"/>
    <property type="project" value="UniProtKB-SubCell"/>
</dbReference>
<dbReference type="EMBL" id="WCUA01000017">
    <property type="protein sequence ID" value="KAB4183761.1"/>
    <property type="molecule type" value="Genomic_DNA"/>
</dbReference>
<dbReference type="EMBL" id="CYZF01000009">
    <property type="protein sequence ID" value="CUP14525.1"/>
    <property type="molecule type" value="Genomic_DNA"/>
</dbReference>
<keyword evidence="7 8" id="KW-0998">Cell outer membrane</keyword>
<dbReference type="NCBIfam" id="TIGR04056">
    <property type="entry name" value="OMP_RagA_SusC"/>
    <property type="match status" value="1"/>
</dbReference>
<dbReference type="InterPro" id="IPR037066">
    <property type="entry name" value="Plug_dom_sf"/>
</dbReference>
<dbReference type="SUPFAM" id="SSF56935">
    <property type="entry name" value="Porins"/>
    <property type="match status" value="1"/>
</dbReference>
<evidence type="ECO:0000313" key="16">
    <source>
        <dbReference type="EMBL" id="MDC1752207.1"/>
    </source>
</evidence>
<gene>
    <name evidence="13" type="ORF">ERS417307_03177</name>
    <name evidence="14" type="ORF">ERS852462_03881</name>
    <name evidence="15" type="ORF">GAQ34_14795</name>
    <name evidence="16" type="ORF">POY80_07100</name>
</gene>
<dbReference type="Proteomes" id="UP001218502">
    <property type="component" value="Unassembled WGS sequence"/>
</dbReference>
<dbReference type="Proteomes" id="UP000442334">
    <property type="component" value="Unassembled WGS sequence"/>
</dbReference>
<reference evidence="16" key="3">
    <citation type="submission" date="2022-10" db="EMBL/GenBank/DDBJ databases">
        <title>Human gut microbiome strain richness.</title>
        <authorList>
            <person name="Chen-Liaw A."/>
        </authorList>
    </citation>
    <scope>NUCLEOTIDE SEQUENCE</scope>
    <source>
        <strain evidence="16">A1_m1001262Bd0_191120</strain>
    </source>
</reference>
<evidence type="ECO:0000256" key="8">
    <source>
        <dbReference type="PROSITE-ProRule" id="PRU01360"/>
    </source>
</evidence>
<evidence type="ECO:0000259" key="12">
    <source>
        <dbReference type="Pfam" id="PF07715"/>
    </source>
</evidence>
<dbReference type="InterPro" id="IPR012910">
    <property type="entry name" value="Plug_dom"/>
</dbReference>
<protein>
    <submittedName>
        <fullName evidence="13">Outer membrane protein</fullName>
    </submittedName>
    <submittedName>
        <fullName evidence="15">TonB-dependent receptor</fullName>
    </submittedName>
</protein>
<dbReference type="Pfam" id="PF00593">
    <property type="entry name" value="TonB_dep_Rec_b-barrel"/>
    <property type="match status" value="1"/>
</dbReference>
<dbReference type="Pfam" id="PF13715">
    <property type="entry name" value="CarbopepD_reg_2"/>
    <property type="match status" value="1"/>
</dbReference>
<evidence type="ECO:0000256" key="4">
    <source>
        <dbReference type="ARBA" id="ARBA00022692"/>
    </source>
</evidence>
<keyword evidence="2 8" id="KW-0813">Transport</keyword>
<reference evidence="15 19" key="2">
    <citation type="journal article" date="2019" name="Nat. Med.">
        <title>A library of human gut bacterial isolates paired with longitudinal multiomics data enables mechanistic microbiome research.</title>
        <authorList>
            <person name="Poyet M."/>
            <person name="Groussin M."/>
            <person name="Gibbons S.M."/>
            <person name="Avila-Pacheco J."/>
            <person name="Jiang X."/>
            <person name="Kearney S.M."/>
            <person name="Perrotta A.R."/>
            <person name="Berdy B."/>
            <person name="Zhao S."/>
            <person name="Lieberman T.D."/>
            <person name="Swanson P.K."/>
            <person name="Smith M."/>
            <person name="Roesemann S."/>
            <person name="Alexander J.E."/>
            <person name="Rich S.A."/>
            <person name="Livny J."/>
            <person name="Vlamakis H."/>
            <person name="Clish C."/>
            <person name="Bullock K."/>
            <person name="Deik A."/>
            <person name="Scott J."/>
            <person name="Pierce K.A."/>
            <person name="Xavier R.J."/>
            <person name="Alm E.J."/>
        </authorList>
    </citation>
    <scope>NUCLEOTIDE SEQUENCE [LARGE SCALE GENOMIC DNA]</scope>
    <source>
        <strain evidence="15 19">BIOML-A21</strain>
    </source>
</reference>
<dbReference type="InterPro" id="IPR039426">
    <property type="entry name" value="TonB-dep_rcpt-like"/>
</dbReference>
<evidence type="ECO:0000256" key="10">
    <source>
        <dbReference type="SAM" id="SignalP"/>
    </source>
</evidence>
<name>A0A174KYH5_BACUN</name>
<dbReference type="InterPro" id="IPR036942">
    <property type="entry name" value="Beta-barrel_TonB_sf"/>
</dbReference>
<evidence type="ECO:0000313" key="19">
    <source>
        <dbReference type="Proteomes" id="UP000442334"/>
    </source>
</evidence>
<dbReference type="SUPFAM" id="SSF49464">
    <property type="entry name" value="Carboxypeptidase regulatory domain-like"/>
    <property type="match status" value="1"/>
</dbReference>
<evidence type="ECO:0000256" key="5">
    <source>
        <dbReference type="ARBA" id="ARBA00023077"/>
    </source>
</evidence>
<keyword evidence="15" id="KW-0675">Receptor</keyword>
<dbReference type="RefSeq" id="WP_009036545.1">
    <property type="nucleotide sequence ID" value="NZ_CABKOQ010000015.1"/>
</dbReference>
<dbReference type="InterPro" id="IPR023996">
    <property type="entry name" value="TonB-dep_OMP_SusC/RagA"/>
</dbReference>
<evidence type="ECO:0000313" key="15">
    <source>
        <dbReference type="EMBL" id="KAB4183761.1"/>
    </source>
</evidence>
<dbReference type="Gene3D" id="2.170.130.10">
    <property type="entry name" value="TonB-dependent receptor, plug domain"/>
    <property type="match status" value="1"/>
</dbReference>
<dbReference type="OrthoDB" id="9768177at2"/>
<dbReference type="Pfam" id="PF07715">
    <property type="entry name" value="Plug"/>
    <property type="match status" value="1"/>
</dbReference>
<evidence type="ECO:0000313" key="18">
    <source>
        <dbReference type="Proteomes" id="UP000095614"/>
    </source>
</evidence>
<reference evidence="17 18" key="1">
    <citation type="submission" date="2015-09" db="EMBL/GenBank/DDBJ databases">
        <authorList>
            <consortium name="Pathogen Informatics"/>
        </authorList>
    </citation>
    <scope>NUCLEOTIDE SEQUENCE [LARGE SCALE GENOMIC DNA]</scope>
    <source>
        <strain evidence="13 17">2789STDY5608791</strain>
        <strain evidence="14 18">2789STDY5834847</strain>
    </source>
</reference>
<dbReference type="Gene3D" id="2.60.40.1120">
    <property type="entry name" value="Carboxypeptidase-like, regulatory domain"/>
    <property type="match status" value="1"/>
</dbReference>
<evidence type="ECO:0000256" key="1">
    <source>
        <dbReference type="ARBA" id="ARBA00004571"/>
    </source>
</evidence>
<evidence type="ECO:0000259" key="11">
    <source>
        <dbReference type="Pfam" id="PF00593"/>
    </source>
</evidence>
<dbReference type="FunFam" id="2.60.40.1120:FF:000003">
    <property type="entry name" value="Outer membrane protein Omp121"/>
    <property type="match status" value="1"/>
</dbReference>
<feature type="domain" description="TonB-dependent receptor plug" evidence="12">
    <location>
        <begin position="119"/>
        <end position="227"/>
    </location>
</feature>
<evidence type="ECO:0000256" key="6">
    <source>
        <dbReference type="ARBA" id="ARBA00023136"/>
    </source>
</evidence>
<dbReference type="AlphaFoldDB" id="A0A174KYH5"/>
<keyword evidence="6 8" id="KW-0472">Membrane</keyword>
<feature type="chain" id="PRO_5014251819" evidence="10">
    <location>
        <begin position="27"/>
        <end position="986"/>
    </location>
</feature>
<accession>A0A174KYH5</accession>
<dbReference type="Gene3D" id="2.40.170.20">
    <property type="entry name" value="TonB-dependent receptor, beta-barrel domain"/>
    <property type="match status" value="1"/>
</dbReference>
<feature type="signal peptide" evidence="10">
    <location>
        <begin position="1"/>
        <end position="26"/>
    </location>
</feature>
<dbReference type="Proteomes" id="UP000095614">
    <property type="component" value="Unassembled WGS sequence"/>
</dbReference>
<dbReference type="Proteomes" id="UP000095419">
    <property type="component" value="Unassembled WGS sequence"/>
</dbReference>
<evidence type="ECO:0000313" key="17">
    <source>
        <dbReference type="Proteomes" id="UP000095419"/>
    </source>
</evidence>
<organism evidence="13 17">
    <name type="scientific">Bacteroides uniformis</name>
    <dbReference type="NCBI Taxonomy" id="820"/>
    <lineage>
        <taxon>Bacteria</taxon>
        <taxon>Pseudomonadati</taxon>
        <taxon>Bacteroidota</taxon>
        <taxon>Bacteroidia</taxon>
        <taxon>Bacteroidales</taxon>
        <taxon>Bacteroidaceae</taxon>
        <taxon>Bacteroides</taxon>
    </lineage>
</organism>
<dbReference type="InterPro" id="IPR008969">
    <property type="entry name" value="CarboxyPept-like_regulatory"/>
</dbReference>
<evidence type="ECO:0000256" key="7">
    <source>
        <dbReference type="ARBA" id="ARBA00023237"/>
    </source>
</evidence>
<comment type="subcellular location">
    <subcellularLocation>
        <location evidence="1 8">Cell outer membrane</location>
        <topology evidence="1 8">Multi-pass membrane protein</topology>
    </subcellularLocation>
</comment>
<keyword evidence="3 8" id="KW-1134">Transmembrane beta strand</keyword>
<feature type="domain" description="TonB-dependent receptor-like beta-barrel" evidence="11">
    <location>
        <begin position="414"/>
        <end position="860"/>
    </location>
</feature>
<sequence length="986" mass="108228">MKTHIFTQKFIWITFLFILYSNSILAQQISVTGTVIGTDDEPIIGVSILVKGTTQGVITDLNGNYTINTNSDATLVFSYVGCITQEVAIAGRKKINITLVEDSKALDEVVVIGYAVGNKRSVSGAVDRVTAKDMNLGYIATPIDAIRGKVPGMVISQDGGNVNAEPTVRIRGTSSLSGGNDPLVIIDGVFGSLEMLNTIAAQDIEEVTVLKDASETAQYGSRGAAGVIVVTTAKGKEGVSNITYNGQFGISHAYKQLQMLSPDEWRHVNQTLFSGVGKDLGASTNWMDWVQNSVYTQNNHTVSLTQATKKGSMRATFGINDRTGSVRNTGNTTYYGRFNSNLHGLNNKLSLEFNLSAIYRESKPGSNVWSSAAVYNPTYPSERNPETGIWDIDNNVSSMVVHPGEIMEYDLKNESTRINASARATYKIIDGLSLSAFGSFMYVNANNKAYYPNDVYAYRGNRGRAQVSNRHGKDWMGNIQANYSKEFNKHAINALALVEGQSYYTFNSSVYTEGFDTNYFKYNNLAAGALLSYGNASSGAQKNTLLSYMARLNYMFDNKYVITVNARTDGSSKLGANHKWGFFPSASAAWIISNEEFMKKQKIFSTLKLRAGYGVTGNQDAISPLNSLQVLSPNGISSYNNQSVVTYAVASNANPDLKWETKYTFDIGLDFTMFNGRLRGTMDYFHSTTKDLLYTYNVSVPPFTYPTLLANMGEMVNKGFEFSISGEVIKNKKWGLNLSGNVSFLKNKLISLSGAYNGEALTTTDWVVVSSAGGSGLTANTAVTYMAEGYPVGIFRLPVHDGFNQASDGKKTYKFKDLDGDGTIDHSDSGDREILGQVVPKVNMNLNAQLRYKQFDLSVQFNGAFGHKIYNATHLNYNNLNLFPSYNVLKTAPDLGIYDIVHTSYWLEKGDYVNIEYITLGYNIPTKVFKVFSNARIALSCNNVATITGYSGLTPMINSASFQGGVDSRNIYPINRTYTIQLILSF</sequence>
<evidence type="ECO:0000313" key="14">
    <source>
        <dbReference type="EMBL" id="CUP52312.1"/>
    </source>
</evidence>
<evidence type="ECO:0000256" key="2">
    <source>
        <dbReference type="ARBA" id="ARBA00022448"/>
    </source>
</evidence>
<keyword evidence="10" id="KW-0732">Signal</keyword>
<keyword evidence="5 9" id="KW-0798">TonB box</keyword>